<evidence type="ECO:0000259" key="11">
    <source>
        <dbReference type="Pfam" id="PF06415"/>
    </source>
</evidence>
<evidence type="ECO:0000313" key="12">
    <source>
        <dbReference type="EMBL" id="WYJ76070.1"/>
    </source>
</evidence>
<keyword evidence="5 8" id="KW-0324">Glycolysis</keyword>
<feature type="binding site" evidence="8">
    <location>
        <begin position="259"/>
        <end position="262"/>
    </location>
    <ligand>
        <name>substrate</name>
    </ligand>
</feature>
<dbReference type="InterPro" id="IPR005995">
    <property type="entry name" value="Pgm_bpd_ind"/>
</dbReference>
<dbReference type="HAMAP" id="MF_01038">
    <property type="entry name" value="GpmI"/>
    <property type="match status" value="1"/>
</dbReference>
<feature type="binding site" evidence="8">
    <location>
        <position position="400"/>
    </location>
    <ligand>
        <name>Mn(2+)</name>
        <dbReference type="ChEBI" id="CHEBI:29035"/>
        <label>1</label>
    </ligand>
</feature>
<dbReference type="PANTHER" id="PTHR31637:SF0">
    <property type="entry name" value="2,3-BISPHOSPHOGLYCERATE-INDEPENDENT PHOSPHOGLYCERATE MUTASE"/>
    <property type="match status" value="1"/>
</dbReference>
<feature type="binding site" evidence="8">
    <location>
        <position position="62"/>
    </location>
    <ligand>
        <name>Mn(2+)</name>
        <dbReference type="ChEBI" id="CHEBI:29035"/>
        <label>2</label>
    </ligand>
</feature>
<dbReference type="RefSeq" id="WP_207942225.1">
    <property type="nucleotide sequence ID" value="NZ_CP147251.1"/>
</dbReference>
<dbReference type="Proteomes" id="UP000664701">
    <property type="component" value="Chromosome"/>
</dbReference>
<dbReference type="InterPro" id="IPR011258">
    <property type="entry name" value="BPG-indep_PGM_N"/>
</dbReference>
<feature type="binding site" evidence="8">
    <location>
        <position position="441"/>
    </location>
    <ligand>
        <name>Mn(2+)</name>
        <dbReference type="ChEBI" id="CHEBI:29035"/>
        <label>2</label>
    </ligand>
</feature>
<dbReference type="EMBL" id="CP147251">
    <property type="protein sequence ID" value="WYJ76070.1"/>
    <property type="molecule type" value="Genomic_DNA"/>
</dbReference>
<dbReference type="PANTHER" id="PTHR31637">
    <property type="entry name" value="2,3-BISPHOSPHOGLYCERATE-INDEPENDENT PHOSPHOGLYCERATE MUTASE"/>
    <property type="match status" value="1"/>
</dbReference>
<feature type="binding site" evidence="8">
    <location>
        <position position="404"/>
    </location>
    <ligand>
        <name>Mn(2+)</name>
        <dbReference type="ChEBI" id="CHEBI:29035"/>
        <label>1</label>
    </ligand>
</feature>
<evidence type="ECO:0000256" key="7">
    <source>
        <dbReference type="ARBA" id="ARBA00023235"/>
    </source>
</evidence>
<evidence type="ECO:0000256" key="2">
    <source>
        <dbReference type="ARBA" id="ARBA00004798"/>
    </source>
</evidence>
<feature type="binding site" evidence="8">
    <location>
        <position position="123"/>
    </location>
    <ligand>
        <name>substrate</name>
    </ligand>
</feature>
<dbReference type="InterPro" id="IPR017850">
    <property type="entry name" value="Alkaline_phosphatase_core_sf"/>
</dbReference>
<evidence type="ECO:0000256" key="9">
    <source>
        <dbReference type="NCBIfam" id="TIGR01307"/>
    </source>
</evidence>
<keyword evidence="4 8" id="KW-0479">Metal-binding</keyword>
<gene>
    <name evidence="8" type="primary">gpmI</name>
    <name evidence="12" type="ORF">DOK78_000687</name>
</gene>
<feature type="binding site" evidence="8">
    <location>
        <position position="333"/>
    </location>
    <ligand>
        <name>substrate</name>
    </ligand>
</feature>
<dbReference type="SUPFAM" id="SSF64158">
    <property type="entry name" value="2,3-Bisphosphoglycerate-independent phosphoglycerate mutase, substrate-binding domain"/>
    <property type="match status" value="1"/>
</dbReference>
<protein>
    <recommendedName>
        <fullName evidence="8 9">2,3-bisphosphoglycerate-independent phosphoglycerate mutase</fullName>
        <shortName evidence="8">BPG-independent PGAM</shortName>
        <shortName evidence="8">Phosphoglyceromutase</shortName>
        <shortName evidence="8">iPGM</shortName>
        <ecNumber evidence="8 9">5.4.2.12</ecNumber>
    </recommendedName>
</protein>
<feature type="binding site" evidence="8">
    <location>
        <begin position="152"/>
        <end position="153"/>
    </location>
    <ligand>
        <name>substrate</name>
    </ligand>
</feature>
<evidence type="ECO:0000259" key="10">
    <source>
        <dbReference type="Pfam" id="PF01676"/>
    </source>
</evidence>
<feature type="binding site" evidence="8">
    <location>
        <position position="184"/>
    </location>
    <ligand>
        <name>substrate</name>
    </ligand>
</feature>
<accession>A0ABZ2SM75</accession>
<evidence type="ECO:0000256" key="1">
    <source>
        <dbReference type="ARBA" id="ARBA00000370"/>
    </source>
</evidence>
<dbReference type="Gene3D" id="3.40.1450.10">
    <property type="entry name" value="BPG-independent phosphoglycerate mutase, domain B"/>
    <property type="match status" value="1"/>
</dbReference>
<proteinExistence type="inferred from homology"/>
<evidence type="ECO:0000256" key="5">
    <source>
        <dbReference type="ARBA" id="ARBA00023152"/>
    </source>
</evidence>
<evidence type="ECO:0000256" key="6">
    <source>
        <dbReference type="ARBA" id="ARBA00023211"/>
    </source>
</evidence>
<feature type="binding site" evidence="8">
    <location>
        <position position="459"/>
    </location>
    <ligand>
        <name>Mn(2+)</name>
        <dbReference type="ChEBI" id="CHEBI:29035"/>
        <label>1</label>
    </ligand>
</feature>
<dbReference type="Pfam" id="PF06415">
    <property type="entry name" value="iPGM_N"/>
    <property type="match status" value="1"/>
</dbReference>
<keyword evidence="13" id="KW-1185">Reference proteome</keyword>
<feature type="binding site" evidence="8">
    <location>
        <position position="442"/>
    </location>
    <ligand>
        <name>Mn(2+)</name>
        <dbReference type="ChEBI" id="CHEBI:29035"/>
        <label>2</label>
    </ligand>
</feature>
<evidence type="ECO:0000256" key="8">
    <source>
        <dbReference type="HAMAP-Rule" id="MF_01038"/>
    </source>
</evidence>
<dbReference type="InterPro" id="IPR036646">
    <property type="entry name" value="PGAM_B_sf"/>
</dbReference>
<name>A0ABZ2SM75_9ENTE</name>
<keyword evidence="6 8" id="KW-0464">Manganese</keyword>
<dbReference type="PIRSF" id="PIRSF001492">
    <property type="entry name" value="IPGAM"/>
    <property type="match status" value="1"/>
</dbReference>
<dbReference type="InterPro" id="IPR006124">
    <property type="entry name" value="Metalloenzyme"/>
</dbReference>
<feature type="binding site" evidence="8">
    <location>
        <position position="190"/>
    </location>
    <ligand>
        <name>substrate</name>
    </ligand>
</feature>
<comment type="subunit">
    <text evidence="8">Monomer.</text>
</comment>
<evidence type="ECO:0000256" key="3">
    <source>
        <dbReference type="ARBA" id="ARBA00008819"/>
    </source>
</evidence>
<dbReference type="EC" id="5.4.2.12" evidence="8 9"/>
<comment type="catalytic activity">
    <reaction evidence="1 8">
        <text>(2R)-2-phosphoglycerate = (2R)-3-phosphoglycerate</text>
        <dbReference type="Rhea" id="RHEA:15901"/>
        <dbReference type="ChEBI" id="CHEBI:58272"/>
        <dbReference type="ChEBI" id="CHEBI:58289"/>
        <dbReference type="EC" id="5.4.2.12"/>
    </reaction>
</comment>
<feature type="active site" description="Phosphoserine intermediate" evidence="8">
    <location>
        <position position="62"/>
    </location>
</feature>
<comment type="similarity">
    <text evidence="3 8">Belongs to the BPG-independent phosphoglycerate mutase family.</text>
</comment>
<dbReference type="Gene3D" id="3.40.720.10">
    <property type="entry name" value="Alkaline Phosphatase, subunit A"/>
    <property type="match status" value="1"/>
</dbReference>
<dbReference type="NCBIfam" id="TIGR01307">
    <property type="entry name" value="pgm_bpd_ind"/>
    <property type="match status" value="1"/>
</dbReference>
<sequence length="507" mass="56012">MDKKPVILMILDGFGLRDETVGNAVALADTPNFDKYWSKYPHSTLKASGLDVGLPEGQMGNSEVGHTNIGAGRIVYQSLTRIDKSILDGEFAQEKALLDLFDFVKKNNSNLHLMGLVSDGGVHSHINHLFALLEEAKKHDIPAFVDVILDGRDVSPTSGINYVKQLQAKLDELGHGKIASISGRYYAMDRDKRWERVQKYYDVVIHGEGEKSTDAVDVVEKSYAAGVTDEFLLPTVIVENDQPVATINDNDGVLFFNFRPDRALQMSQALTEKEWEFFDRGETPQNVKLVTMTQYSDKLDTEVVFAPISLDNVLGEVLDKNNINQLRIAETEKYPHVTFFFNGGSNTVFGTEERILIDSPKVATYDLQPEMSIYEVTDALVNAINDDKFEAIILNFANPDMVGHSGMVEPTVKAIEAVDECLGRVVETILGKEGFAIITADHGNSETLMDENGNPHTAHTTVPVPVIVTKENAELRTDGRLADLAPTMLDLLAIDLPAEMTGRSLVK</sequence>
<keyword evidence="7 8" id="KW-0413">Isomerase</keyword>
<dbReference type="CDD" id="cd16010">
    <property type="entry name" value="iPGM"/>
    <property type="match status" value="1"/>
</dbReference>
<feature type="domain" description="Metalloenzyme" evidence="10">
    <location>
        <begin position="4"/>
        <end position="495"/>
    </location>
</feature>
<comment type="pathway">
    <text evidence="2 8">Carbohydrate degradation; glycolysis; pyruvate from D-glyceraldehyde 3-phosphate: step 3/5.</text>
</comment>
<dbReference type="Pfam" id="PF01676">
    <property type="entry name" value="Metalloenzyme"/>
    <property type="match status" value="1"/>
</dbReference>
<evidence type="ECO:0000256" key="4">
    <source>
        <dbReference type="ARBA" id="ARBA00022723"/>
    </source>
</evidence>
<dbReference type="SUPFAM" id="SSF53649">
    <property type="entry name" value="Alkaline phosphatase-like"/>
    <property type="match status" value="1"/>
</dbReference>
<feature type="domain" description="BPG-independent PGAM N-terminal" evidence="11">
    <location>
        <begin position="82"/>
        <end position="296"/>
    </location>
</feature>
<comment type="function">
    <text evidence="8">Catalyzes the interconversion of 2-phosphoglycerate and 3-phosphoglycerate.</text>
</comment>
<reference evidence="12 13" key="1">
    <citation type="submission" date="2024-03" db="EMBL/GenBank/DDBJ databases">
        <title>The Genome Sequence of Enterococcus sp. DIV2402.</title>
        <authorList>
            <consortium name="The Broad Institute Genomics Platform"/>
            <consortium name="The Broad Institute Microbial Omics Core"/>
            <consortium name="The Broad Institute Genomic Center for Infectious Diseases"/>
            <person name="Earl A."/>
            <person name="Manson A."/>
            <person name="Gilmore M."/>
            <person name="Schwartman J."/>
            <person name="Shea T."/>
            <person name="Abouelleil A."/>
            <person name="Cao P."/>
            <person name="Chapman S."/>
            <person name="Cusick C."/>
            <person name="Young S."/>
            <person name="Neafsey D."/>
            <person name="Nusbaum C."/>
            <person name="Birren B."/>
        </authorList>
    </citation>
    <scope>NUCLEOTIDE SEQUENCE [LARGE SCALE GENOMIC DNA]</scope>
    <source>
        <strain evidence="12 13">DIV2402</strain>
    </source>
</reference>
<comment type="cofactor">
    <cofactor evidence="8">
        <name>Mn(2+)</name>
        <dbReference type="ChEBI" id="CHEBI:29035"/>
    </cofactor>
    <text evidence="8">Binds 2 manganese ions per subunit.</text>
</comment>
<feature type="binding site" evidence="8">
    <location>
        <position position="12"/>
    </location>
    <ligand>
        <name>Mn(2+)</name>
        <dbReference type="ChEBI" id="CHEBI:29035"/>
        <label>2</label>
    </ligand>
</feature>
<organism evidence="12 13">
    <name type="scientific">Candidatus Enterococcus lowellii</name>
    <dbReference type="NCBI Taxonomy" id="2230877"/>
    <lineage>
        <taxon>Bacteria</taxon>
        <taxon>Bacillati</taxon>
        <taxon>Bacillota</taxon>
        <taxon>Bacilli</taxon>
        <taxon>Lactobacillales</taxon>
        <taxon>Enterococcaceae</taxon>
        <taxon>Enterococcus</taxon>
    </lineage>
</organism>
<evidence type="ECO:0000313" key="13">
    <source>
        <dbReference type="Proteomes" id="UP000664701"/>
    </source>
</evidence>